<dbReference type="InterPro" id="IPR002541">
    <property type="entry name" value="Cyt_c_assembly"/>
</dbReference>
<comment type="similarity">
    <text evidence="3 9">Belongs to the CcmC/CycZ/HelC family.</text>
</comment>
<dbReference type="PANTHER" id="PTHR30071">
    <property type="entry name" value="HEME EXPORTER PROTEIN C"/>
    <property type="match status" value="1"/>
</dbReference>
<evidence type="ECO:0000313" key="12">
    <source>
        <dbReference type="Proteomes" id="UP000001702"/>
    </source>
</evidence>
<evidence type="ECO:0000256" key="8">
    <source>
        <dbReference type="ARBA" id="ARBA00023136"/>
    </source>
</evidence>
<reference evidence="11 12" key="1">
    <citation type="journal article" date="2010" name="J. Bacteriol.">
        <title>Genome sequence of Pantoea ananatis LMG20103, the causative agent of Eucalyptus blight and dieback.</title>
        <authorList>
            <person name="De Maayer P."/>
            <person name="Chan W.Y."/>
            <person name="Venter S.N."/>
            <person name="Toth I.K."/>
            <person name="Birch P.R."/>
            <person name="Joubert F."/>
            <person name="Coutinho T.A."/>
        </authorList>
    </citation>
    <scope>NUCLEOTIDE SEQUENCE [LARGE SCALE GENOMIC DNA]</scope>
    <source>
        <strain evidence="11 12">LMG 20103</strain>
    </source>
</reference>
<organism evidence="11 12">
    <name type="scientific">Pantoea ananatis (strain LMG 20103)</name>
    <dbReference type="NCBI Taxonomy" id="706191"/>
    <lineage>
        <taxon>Bacteria</taxon>
        <taxon>Pseudomonadati</taxon>
        <taxon>Pseudomonadota</taxon>
        <taxon>Gammaproteobacteria</taxon>
        <taxon>Enterobacterales</taxon>
        <taxon>Erwiniaceae</taxon>
        <taxon>Pantoea</taxon>
    </lineage>
</organism>
<dbReference type="InterPro" id="IPR045062">
    <property type="entry name" value="Cyt_c_biogenesis_CcsA/CcmC"/>
</dbReference>
<dbReference type="KEGG" id="pam:PANA_2703"/>
<evidence type="ECO:0000256" key="6">
    <source>
        <dbReference type="ARBA" id="ARBA00022748"/>
    </source>
</evidence>
<protein>
    <recommendedName>
        <fullName evidence="4 9">Heme exporter protein C</fullName>
    </recommendedName>
    <alternativeName>
        <fullName evidence="9">Cytochrome c-type biogenesis protein</fullName>
    </alternativeName>
</protein>
<keyword evidence="7 9" id="KW-1133">Transmembrane helix</keyword>
<comment type="subcellular location">
    <subcellularLocation>
        <location evidence="9">Cell inner membrane</location>
    </subcellularLocation>
    <subcellularLocation>
        <location evidence="2">Membrane</location>
        <topology evidence="2">Multi-pass membrane protein</topology>
    </subcellularLocation>
</comment>
<evidence type="ECO:0000256" key="7">
    <source>
        <dbReference type="ARBA" id="ARBA00022989"/>
    </source>
</evidence>
<feature type="domain" description="Cytochrome c assembly protein" evidence="10">
    <location>
        <begin position="8"/>
        <end position="186"/>
    </location>
</feature>
<feature type="transmembrane region" description="Helical" evidence="9">
    <location>
        <begin position="23"/>
        <end position="45"/>
    </location>
</feature>
<keyword evidence="6 9" id="KW-0201">Cytochrome c-type biogenesis</keyword>
<evidence type="ECO:0000256" key="9">
    <source>
        <dbReference type="RuleBase" id="RU364092"/>
    </source>
</evidence>
<feature type="transmembrane region" description="Helical" evidence="9">
    <location>
        <begin position="163"/>
        <end position="185"/>
    </location>
</feature>
<dbReference type="PRINTS" id="PR01386">
    <property type="entry name" value="CCMCBIOGNSIS"/>
</dbReference>
<evidence type="ECO:0000256" key="1">
    <source>
        <dbReference type="ARBA" id="ARBA00002442"/>
    </source>
</evidence>
<keyword evidence="5 9" id="KW-0812">Transmembrane</keyword>
<keyword evidence="9" id="KW-0997">Cell inner membrane</keyword>
<sequence length="248" mass="27904">MNMWKGLHQLAKPERLYQLCGRLLPWFALASAAVLLLAWVWGFGYAPADYQQGNSFRIMYIHVPAAMWSMGIYSAMAVAAFTGLVWQMKMADLVSAAMAPIGAVFTFIALVTGSAWGKPMWGTWWIWDARLTSELVLLFLYLGVIALYQAFDDRRMAGRAAGVLILVGVINLPIIHFSVQWWNTLHQGSSGLLQQAIAPPMRTPLRWAILGDLLLFITLTLMRLRNLILLTERKRPWAIALAKTRSKV</sequence>
<name>D4GJC0_PANAM</name>
<evidence type="ECO:0000256" key="4">
    <source>
        <dbReference type="ARBA" id="ARBA00016463"/>
    </source>
</evidence>
<keyword evidence="9" id="KW-0813">Transport</keyword>
<keyword evidence="12" id="KW-1185">Reference proteome</keyword>
<dbReference type="Pfam" id="PF01578">
    <property type="entry name" value="Cytochrom_C_asm"/>
    <property type="match status" value="1"/>
</dbReference>
<dbReference type="eggNOG" id="COG0755">
    <property type="taxonomic scope" value="Bacteria"/>
</dbReference>
<evidence type="ECO:0000259" key="10">
    <source>
        <dbReference type="Pfam" id="PF01578"/>
    </source>
</evidence>
<evidence type="ECO:0000313" key="11">
    <source>
        <dbReference type="EMBL" id="ADD77870.1"/>
    </source>
</evidence>
<dbReference type="NCBIfam" id="TIGR01191">
    <property type="entry name" value="ccmC"/>
    <property type="match status" value="1"/>
</dbReference>
<accession>D4GJC0</accession>
<dbReference type="HOGENOM" id="CLU_066538_2_0_6"/>
<dbReference type="PANTHER" id="PTHR30071:SF1">
    <property type="entry name" value="CYTOCHROME B_B6 PROTEIN-RELATED"/>
    <property type="match status" value="1"/>
</dbReference>
<feature type="transmembrane region" description="Helical" evidence="9">
    <location>
        <begin position="93"/>
        <end position="115"/>
    </location>
</feature>
<dbReference type="Proteomes" id="UP000001702">
    <property type="component" value="Chromosome"/>
</dbReference>
<dbReference type="AlphaFoldDB" id="D4GJC0"/>
<feature type="transmembrane region" description="Helical" evidence="9">
    <location>
        <begin position="65"/>
        <end position="86"/>
    </location>
</feature>
<dbReference type="GO" id="GO:0005886">
    <property type="term" value="C:plasma membrane"/>
    <property type="evidence" value="ECO:0007669"/>
    <property type="project" value="UniProtKB-SubCell"/>
</dbReference>
<dbReference type="EMBL" id="CP001875">
    <property type="protein sequence ID" value="ADD77870.1"/>
    <property type="molecule type" value="Genomic_DNA"/>
</dbReference>
<dbReference type="GO" id="GO:0017004">
    <property type="term" value="P:cytochrome complex assembly"/>
    <property type="evidence" value="ECO:0007669"/>
    <property type="project" value="UniProtKB-KW"/>
</dbReference>
<gene>
    <name evidence="9 11" type="primary">ccmC</name>
    <name evidence="11" type="ordered locus">PANA_2703</name>
</gene>
<evidence type="ECO:0000256" key="2">
    <source>
        <dbReference type="ARBA" id="ARBA00004141"/>
    </source>
</evidence>
<feature type="transmembrane region" description="Helical" evidence="9">
    <location>
        <begin position="205"/>
        <end position="224"/>
    </location>
</feature>
<keyword evidence="9" id="KW-1003">Cell membrane</keyword>
<proteinExistence type="inferred from homology"/>
<feature type="transmembrane region" description="Helical" evidence="9">
    <location>
        <begin position="135"/>
        <end position="151"/>
    </location>
</feature>
<evidence type="ECO:0000256" key="3">
    <source>
        <dbReference type="ARBA" id="ARBA00005840"/>
    </source>
</evidence>
<dbReference type="STRING" id="706191.PANA_2703"/>
<dbReference type="InterPro" id="IPR003557">
    <property type="entry name" value="Cyt_c_biogenesis_CcmC"/>
</dbReference>
<dbReference type="GO" id="GO:0020037">
    <property type="term" value="F:heme binding"/>
    <property type="evidence" value="ECO:0007669"/>
    <property type="project" value="InterPro"/>
</dbReference>
<keyword evidence="8 9" id="KW-0472">Membrane</keyword>
<evidence type="ECO:0000256" key="5">
    <source>
        <dbReference type="ARBA" id="ARBA00022692"/>
    </source>
</evidence>
<dbReference type="GO" id="GO:0015232">
    <property type="term" value="F:heme transmembrane transporter activity"/>
    <property type="evidence" value="ECO:0007669"/>
    <property type="project" value="InterPro"/>
</dbReference>
<comment type="function">
    <text evidence="1 9">Required for the export of heme to the periplasm for the biogenesis of c-type cytochromes.</text>
</comment>